<keyword evidence="8 12" id="KW-0472">Membrane</keyword>
<dbReference type="CDD" id="cd15947">
    <property type="entry name" value="7tmA_OR2B-like"/>
    <property type="match status" value="1"/>
</dbReference>
<keyword evidence="3 12" id="KW-0716">Sensory transduction</keyword>
<dbReference type="PROSITE" id="PS50262">
    <property type="entry name" value="G_PROTEIN_RECEP_F1_2"/>
    <property type="match status" value="1"/>
</dbReference>
<keyword evidence="5 12" id="KW-0552">Olfaction</keyword>
<dbReference type="InterPro" id="IPR000276">
    <property type="entry name" value="GPCR_Rhodpsn"/>
</dbReference>
<dbReference type="PRINTS" id="PR00237">
    <property type="entry name" value="GPCRRHODOPSN"/>
</dbReference>
<feature type="transmembrane region" description="Helical" evidence="12">
    <location>
        <begin position="100"/>
        <end position="119"/>
    </location>
</feature>
<feature type="domain" description="G-protein coupled receptors family 1 profile" evidence="13">
    <location>
        <begin position="42"/>
        <end position="289"/>
    </location>
</feature>
<feature type="transmembrane region" description="Helical" evidence="12">
    <location>
        <begin position="26"/>
        <end position="49"/>
    </location>
</feature>
<name>A0A8C0W722_CASCN</name>
<sequence length="309" mass="34888">MMENIDYTSQGYLILLDFSNWLHLEVVLFVVILLFYVMTLRGNLFIIILSHLDPHLHTPMYFFLSNLSLLDLYSTTISVPQFLVNLWGSDKTISFTGCMIQLYLFLALGSTECVLLVVMSYDRYAAVCKPLHYNVLMHPCFCHFLAVTSWVSGFTNSASSLTVQLPLCGNNKVDNFLCEVPVMIKMSCADTTFNVAMLSVVGTFYSLVPLSLVLVSYGFIVATVLKIRSSEGKKKAFHTCGSHVIVVSLFYGPVIIMYVQPSATNSQDKNKLVSLFYSLVTPMLNPFVYTLRNKDMKGAMRRFLISLYH</sequence>
<feature type="transmembrane region" description="Helical" evidence="12">
    <location>
        <begin position="204"/>
        <end position="225"/>
    </location>
</feature>
<dbReference type="Ensembl" id="ENSCCNT00000007399.1">
    <property type="protein sequence ID" value="ENSCCNP00000005617.1"/>
    <property type="gene ID" value="ENSCCNG00000005949.1"/>
</dbReference>
<evidence type="ECO:0000256" key="10">
    <source>
        <dbReference type="ARBA" id="ARBA00023224"/>
    </source>
</evidence>
<reference evidence="14" key="1">
    <citation type="submission" date="2023-09" db="UniProtKB">
        <authorList>
            <consortium name="Ensembl"/>
        </authorList>
    </citation>
    <scope>IDENTIFICATION</scope>
</reference>
<feature type="transmembrane region" description="Helical" evidence="12">
    <location>
        <begin position="272"/>
        <end position="291"/>
    </location>
</feature>
<feature type="transmembrane region" description="Helical" evidence="12">
    <location>
        <begin position="61"/>
        <end position="80"/>
    </location>
</feature>
<evidence type="ECO:0000256" key="6">
    <source>
        <dbReference type="ARBA" id="ARBA00022989"/>
    </source>
</evidence>
<evidence type="ECO:0000256" key="8">
    <source>
        <dbReference type="ARBA" id="ARBA00023136"/>
    </source>
</evidence>
<dbReference type="AlphaFoldDB" id="A0A8C0W722"/>
<organism evidence="14">
    <name type="scientific">Castor canadensis</name>
    <name type="common">American beaver</name>
    <dbReference type="NCBI Taxonomy" id="51338"/>
    <lineage>
        <taxon>Eukaryota</taxon>
        <taxon>Metazoa</taxon>
        <taxon>Chordata</taxon>
        <taxon>Craniata</taxon>
        <taxon>Vertebrata</taxon>
        <taxon>Euteleostomi</taxon>
        <taxon>Mammalia</taxon>
        <taxon>Eutheria</taxon>
        <taxon>Euarchontoglires</taxon>
        <taxon>Glires</taxon>
        <taxon>Rodentia</taxon>
        <taxon>Castorimorpha</taxon>
        <taxon>Castoridae</taxon>
        <taxon>Castor</taxon>
    </lineage>
</organism>
<comment type="subcellular location">
    <subcellularLocation>
        <location evidence="1 12">Cell membrane</location>
        <topology evidence="1 12">Multi-pass membrane protein</topology>
    </subcellularLocation>
</comment>
<dbReference type="GO" id="GO:0004930">
    <property type="term" value="F:G protein-coupled receptor activity"/>
    <property type="evidence" value="ECO:0007669"/>
    <property type="project" value="UniProtKB-KW"/>
</dbReference>
<keyword evidence="10 11" id="KW-0807">Transducer</keyword>
<keyword evidence="2 12" id="KW-1003">Cell membrane</keyword>
<evidence type="ECO:0000256" key="7">
    <source>
        <dbReference type="ARBA" id="ARBA00023040"/>
    </source>
</evidence>
<evidence type="ECO:0000256" key="3">
    <source>
        <dbReference type="ARBA" id="ARBA00022606"/>
    </source>
</evidence>
<dbReference type="InterPro" id="IPR017452">
    <property type="entry name" value="GPCR_Rhodpsn_7TM"/>
</dbReference>
<evidence type="ECO:0000256" key="9">
    <source>
        <dbReference type="ARBA" id="ARBA00023170"/>
    </source>
</evidence>
<dbReference type="PROSITE" id="PS00237">
    <property type="entry name" value="G_PROTEIN_RECEP_F1_1"/>
    <property type="match status" value="1"/>
</dbReference>
<dbReference type="SUPFAM" id="SSF81321">
    <property type="entry name" value="Family A G protein-coupled receptor-like"/>
    <property type="match status" value="1"/>
</dbReference>
<dbReference type="GO" id="GO:0004984">
    <property type="term" value="F:olfactory receptor activity"/>
    <property type="evidence" value="ECO:0007669"/>
    <property type="project" value="InterPro"/>
</dbReference>
<evidence type="ECO:0000256" key="1">
    <source>
        <dbReference type="ARBA" id="ARBA00004651"/>
    </source>
</evidence>
<dbReference type="PRINTS" id="PR00245">
    <property type="entry name" value="OLFACTORYR"/>
</dbReference>
<keyword evidence="4 11" id="KW-0812">Transmembrane</keyword>
<evidence type="ECO:0000256" key="5">
    <source>
        <dbReference type="ARBA" id="ARBA00022725"/>
    </source>
</evidence>
<evidence type="ECO:0000256" key="12">
    <source>
        <dbReference type="RuleBase" id="RU363047"/>
    </source>
</evidence>
<evidence type="ECO:0000256" key="4">
    <source>
        <dbReference type="ARBA" id="ARBA00022692"/>
    </source>
</evidence>
<dbReference type="PANTHER" id="PTHR26453">
    <property type="entry name" value="OLFACTORY RECEPTOR"/>
    <property type="match status" value="1"/>
</dbReference>
<accession>A0A8C0W722</accession>
<dbReference type="GO" id="GO:0005886">
    <property type="term" value="C:plasma membrane"/>
    <property type="evidence" value="ECO:0007669"/>
    <property type="project" value="UniProtKB-SubCell"/>
</dbReference>
<proteinExistence type="inferred from homology"/>
<protein>
    <recommendedName>
        <fullName evidence="12">Olfactory receptor</fullName>
    </recommendedName>
</protein>
<evidence type="ECO:0000256" key="11">
    <source>
        <dbReference type="RuleBase" id="RU000688"/>
    </source>
</evidence>
<evidence type="ECO:0000256" key="2">
    <source>
        <dbReference type="ARBA" id="ARBA00022475"/>
    </source>
</evidence>
<keyword evidence="7 11" id="KW-0297">G-protein coupled receptor</keyword>
<keyword evidence="6 12" id="KW-1133">Transmembrane helix</keyword>
<dbReference type="InterPro" id="IPR000725">
    <property type="entry name" value="Olfact_rcpt"/>
</dbReference>
<evidence type="ECO:0000259" key="13">
    <source>
        <dbReference type="PROSITE" id="PS50262"/>
    </source>
</evidence>
<dbReference type="Gene3D" id="1.20.1070.10">
    <property type="entry name" value="Rhodopsin 7-helix transmembrane proteins"/>
    <property type="match status" value="1"/>
</dbReference>
<comment type="similarity">
    <text evidence="11">Belongs to the G-protein coupled receptor 1 family.</text>
</comment>
<dbReference type="FunFam" id="1.20.1070.10:FF:000005">
    <property type="entry name" value="Olfactory receptor"/>
    <property type="match status" value="1"/>
</dbReference>
<dbReference type="Pfam" id="PF13853">
    <property type="entry name" value="7tm_4"/>
    <property type="match status" value="1"/>
</dbReference>
<feature type="transmembrane region" description="Helical" evidence="12">
    <location>
        <begin position="237"/>
        <end position="260"/>
    </location>
</feature>
<feature type="transmembrane region" description="Helical" evidence="12">
    <location>
        <begin position="131"/>
        <end position="151"/>
    </location>
</feature>
<evidence type="ECO:0000313" key="14">
    <source>
        <dbReference type="Ensembl" id="ENSCCNP00000005617.1"/>
    </source>
</evidence>
<keyword evidence="9 11" id="KW-0675">Receptor</keyword>